<accession>A0AA43XKX1</accession>
<dbReference type="AlphaFoldDB" id="A0AA43XKX1"/>
<sequence>MELSKKHLNLSPSMTLSIAAKAKELKAEGKDVIGFGVGEPDFNTPQHIIDKAVEAMNKGLTGYTAASGIPELKKAICDKLQKDNGLEYSADQIIVSNGAKHSIYNALQAICNPGDEVLVGIPYWVSYPELVKMADAEPVFIEGKEEDEFKMTPESIKKKITSKTKAILLNSPGNPTGTVYTKEELRAIAELMAEHNIIVISDEIYEKLIYGNEPHVSVASFNEKIKDLTIVVNGLSKGYAMTGWRIGYTASNKQIAKIMGNIQSHATSNPNTMAQYASVEALEGDQSSLENMKVEFNKRRKFMVKRINEINGVSCIEPKGAFYVMMNIKELKGRTLAGKMVNESIEIAEIILEKAQVALVPGIAFGSDDYLRVSYANSLENIKTGLDRVDEFLSKELK</sequence>
<dbReference type="Gene3D" id="3.40.640.10">
    <property type="entry name" value="Type I PLP-dependent aspartate aminotransferase-like (Major domain)"/>
    <property type="match status" value="1"/>
</dbReference>
<dbReference type="GO" id="GO:0006520">
    <property type="term" value="P:amino acid metabolic process"/>
    <property type="evidence" value="ECO:0007669"/>
    <property type="project" value="InterPro"/>
</dbReference>
<dbReference type="PANTHER" id="PTHR46383:SF1">
    <property type="entry name" value="ASPARTATE AMINOTRANSFERASE"/>
    <property type="match status" value="1"/>
</dbReference>
<feature type="domain" description="Aminotransferase class I/classII large" evidence="7">
    <location>
        <begin position="30"/>
        <end position="388"/>
    </location>
</feature>
<dbReference type="InterPro" id="IPR015424">
    <property type="entry name" value="PyrdxlP-dep_Trfase"/>
</dbReference>
<dbReference type="PANTHER" id="PTHR46383">
    <property type="entry name" value="ASPARTATE AMINOTRANSFERASE"/>
    <property type="match status" value="1"/>
</dbReference>
<dbReference type="EMBL" id="SUMG01000011">
    <property type="protein sequence ID" value="NBG88735.1"/>
    <property type="molecule type" value="Genomic_DNA"/>
</dbReference>
<dbReference type="SUPFAM" id="SSF53383">
    <property type="entry name" value="PLP-dependent transferases"/>
    <property type="match status" value="1"/>
</dbReference>
<dbReference type="InterPro" id="IPR004838">
    <property type="entry name" value="NHTrfase_class1_PyrdxlP-BS"/>
</dbReference>
<evidence type="ECO:0000256" key="3">
    <source>
        <dbReference type="ARBA" id="ARBA00022576"/>
    </source>
</evidence>
<dbReference type="Pfam" id="PF00155">
    <property type="entry name" value="Aminotran_1_2"/>
    <property type="match status" value="1"/>
</dbReference>
<evidence type="ECO:0000256" key="2">
    <source>
        <dbReference type="ARBA" id="ARBA00007441"/>
    </source>
</evidence>
<keyword evidence="3 6" id="KW-0032">Aminotransferase</keyword>
<name>A0AA43XKX1_9CLOT</name>
<comment type="similarity">
    <text evidence="2 6">Belongs to the class-I pyridoxal-phosphate-dependent aminotransferase family.</text>
</comment>
<reference evidence="8 9" key="1">
    <citation type="submission" date="2019-04" db="EMBL/GenBank/DDBJ databases">
        <title>Isachenkonia alkalipeptolytica gen. nov. sp. nov. a new anaerobic, alkiliphilic organothrophic bacterium capable to reduce synthesized ferrihydrite isolated from a soda lake.</title>
        <authorList>
            <person name="Toshchakov S.V."/>
            <person name="Zavarzina D.G."/>
            <person name="Zhilina T.N."/>
            <person name="Kostrikina N.A."/>
            <person name="Kublanov I.V."/>
        </authorList>
    </citation>
    <scope>NUCLEOTIDE SEQUENCE [LARGE SCALE GENOMIC DNA]</scope>
    <source>
        <strain evidence="8 9">Z-1701</strain>
    </source>
</reference>
<keyword evidence="5" id="KW-0663">Pyridoxal phosphate</keyword>
<dbReference type="EC" id="2.6.1.-" evidence="6"/>
<dbReference type="InterPro" id="IPR015421">
    <property type="entry name" value="PyrdxlP-dep_Trfase_major"/>
</dbReference>
<dbReference type="GO" id="GO:0030170">
    <property type="term" value="F:pyridoxal phosphate binding"/>
    <property type="evidence" value="ECO:0007669"/>
    <property type="project" value="InterPro"/>
</dbReference>
<dbReference type="InterPro" id="IPR004839">
    <property type="entry name" value="Aminotransferase_I/II_large"/>
</dbReference>
<dbReference type="InterPro" id="IPR015422">
    <property type="entry name" value="PyrdxlP-dep_Trfase_small"/>
</dbReference>
<evidence type="ECO:0000256" key="1">
    <source>
        <dbReference type="ARBA" id="ARBA00001933"/>
    </source>
</evidence>
<evidence type="ECO:0000256" key="4">
    <source>
        <dbReference type="ARBA" id="ARBA00022679"/>
    </source>
</evidence>
<dbReference type="InterPro" id="IPR050596">
    <property type="entry name" value="AspAT/PAT-like"/>
</dbReference>
<evidence type="ECO:0000313" key="9">
    <source>
        <dbReference type="Proteomes" id="UP000449710"/>
    </source>
</evidence>
<dbReference type="CDD" id="cd00609">
    <property type="entry name" value="AAT_like"/>
    <property type="match status" value="1"/>
</dbReference>
<comment type="caution">
    <text evidence="8">The sequence shown here is derived from an EMBL/GenBank/DDBJ whole genome shotgun (WGS) entry which is preliminary data.</text>
</comment>
<dbReference type="Proteomes" id="UP000449710">
    <property type="component" value="Unassembled WGS sequence"/>
</dbReference>
<dbReference type="PROSITE" id="PS00105">
    <property type="entry name" value="AA_TRANSFER_CLASS_1"/>
    <property type="match status" value="1"/>
</dbReference>
<keyword evidence="9" id="KW-1185">Reference proteome</keyword>
<proteinExistence type="inferred from homology"/>
<protein>
    <recommendedName>
        <fullName evidence="6">Aminotransferase</fullName>
        <ecNumber evidence="6">2.6.1.-</ecNumber>
    </recommendedName>
</protein>
<gene>
    <name evidence="8" type="ORF">ISALK_09500</name>
</gene>
<dbReference type="GO" id="GO:0008483">
    <property type="term" value="F:transaminase activity"/>
    <property type="evidence" value="ECO:0007669"/>
    <property type="project" value="UniProtKB-KW"/>
</dbReference>
<dbReference type="PRINTS" id="PR00753">
    <property type="entry name" value="ACCSYNTHASE"/>
</dbReference>
<keyword evidence="4 6" id="KW-0808">Transferase</keyword>
<dbReference type="FunFam" id="3.40.640.10:FF:000033">
    <property type="entry name" value="Aspartate aminotransferase"/>
    <property type="match status" value="1"/>
</dbReference>
<evidence type="ECO:0000259" key="7">
    <source>
        <dbReference type="Pfam" id="PF00155"/>
    </source>
</evidence>
<evidence type="ECO:0000256" key="5">
    <source>
        <dbReference type="ARBA" id="ARBA00022898"/>
    </source>
</evidence>
<evidence type="ECO:0000256" key="6">
    <source>
        <dbReference type="RuleBase" id="RU000481"/>
    </source>
</evidence>
<dbReference type="Gene3D" id="3.90.1150.10">
    <property type="entry name" value="Aspartate Aminotransferase, domain 1"/>
    <property type="match status" value="1"/>
</dbReference>
<dbReference type="RefSeq" id="WP_160721778.1">
    <property type="nucleotide sequence ID" value="NZ_SUMG01000011.1"/>
</dbReference>
<evidence type="ECO:0000313" key="8">
    <source>
        <dbReference type="EMBL" id="NBG88735.1"/>
    </source>
</evidence>
<comment type="cofactor">
    <cofactor evidence="1 6">
        <name>pyridoxal 5'-phosphate</name>
        <dbReference type="ChEBI" id="CHEBI:597326"/>
    </cofactor>
</comment>
<organism evidence="8 9">
    <name type="scientific">Isachenkonia alkalipeptolytica</name>
    <dbReference type="NCBI Taxonomy" id="2565777"/>
    <lineage>
        <taxon>Bacteria</taxon>
        <taxon>Bacillati</taxon>
        <taxon>Bacillota</taxon>
        <taxon>Clostridia</taxon>
        <taxon>Eubacteriales</taxon>
        <taxon>Clostridiaceae</taxon>
        <taxon>Isachenkonia</taxon>
    </lineage>
</organism>